<dbReference type="SUPFAM" id="SSF49785">
    <property type="entry name" value="Galactose-binding domain-like"/>
    <property type="match status" value="1"/>
</dbReference>
<feature type="domain" description="Histidine kinase/HSP90-like ATPase" evidence="10">
    <location>
        <begin position="516"/>
        <end position="606"/>
    </location>
</feature>
<dbReference type="Gene3D" id="3.30.565.10">
    <property type="entry name" value="Histidine kinase-like ATPase, C-terminal domain"/>
    <property type="match status" value="1"/>
</dbReference>
<feature type="transmembrane region" description="Helical" evidence="9">
    <location>
        <begin position="305"/>
        <end position="327"/>
    </location>
</feature>
<dbReference type="InterPro" id="IPR036890">
    <property type="entry name" value="HATPase_C_sf"/>
</dbReference>
<dbReference type="InterPro" id="IPR008979">
    <property type="entry name" value="Galactose-bd-like_sf"/>
</dbReference>
<name>R4YKF6_OLEAN</name>
<dbReference type="KEGG" id="oai:OLEAN_C08150"/>
<keyword evidence="2" id="KW-1003">Cell membrane</keyword>
<reference evidence="12 13" key="1">
    <citation type="journal article" date="2013" name="Nat. Commun.">
        <title>Genome sequence and functional genomic analysis of the oil-degrading bacterium Oleispira antarctica.</title>
        <authorList>
            <person name="Kube M."/>
            <person name="Chernikova T.N."/>
            <person name="Al-Ramahi Y."/>
            <person name="Beloqui A."/>
            <person name="Lopez-Cortez N."/>
            <person name="Guazzaroni M.E."/>
            <person name="Heipieper H.J."/>
            <person name="Klages S."/>
            <person name="Kotsyurbenko O.R."/>
            <person name="Langer I."/>
            <person name="Nechitaylo T.Y."/>
            <person name="Lunsdorf H."/>
            <person name="Fernandez M."/>
            <person name="Juarez S."/>
            <person name="Ciordia S."/>
            <person name="Singer A."/>
            <person name="Kagan O."/>
            <person name="Egorova O."/>
            <person name="Petit P.A."/>
            <person name="Stogios P."/>
            <person name="Kim Y."/>
            <person name="Tchigvintsev A."/>
            <person name="Flick R."/>
            <person name="Denaro R."/>
            <person name="Genovese M."/>
            <person name="Albar J.P."/>
            <person name="Reva O.N."/>
            <person name="Martinez-Gomariz M."/>
            <person name="Tran H."/>
            <person name="Ferrer M."/>
            <person name="Savchenko A."/>
            <person name="Yakunin A.F."/>
            <person name="Yakimov M.M."/>
            <person name="Golyshina O.V."/>
            <person name="Reinhardt R."/>
            <person name="Golyshin P.N."/>
        </authorList>
    </citation>
    <scope>NUCLEOTIDE SEQUENCE [LARGE SCALE GENOMIC DNA]</scope>
</reference>
<dbReference type="PANTHER" id="PTHR24421">
    <property type="entry name" value="NITRATE/NITRITE SENSOR PROTEIN NARX-RELATED"/>
    <property type="match status" value="1"/>
</dbReference>
<dbReference type="HOGENOM" id="CLU_449659_0_0_6"/>
<evidence type="ECO:0000259" key="11">
    <source>
        <dbReference type="Pfam" id="PF07730"/>
    </source>
</evidence>
<evidence type="ECO:0000256" key="7">
    <source>
        <dbReference type="ARBA" id="ARBA00023012"/>
    </source>
</evidence>
<dbReference type="Proteomes" id="UP000032749">
    <property type="component" value="Chromosome"/>
</dbReference>
<dbReference type="InterPro" id="IPR003594">
    <property type="entry name" value="HATPase_dom"/>
</dbReference>
<dbReference type="SUPFAM" id="SSF55874">
    <property type="entry name" value="ATPase domain of HSP90 chaperone/DNA topoisomerase II/histidine kinase"/>
    <property type="match status" value="1"/>
</dbReference>
<keyword evidence="5 12" id="KW-0418">Kinase</keyword>
<accession>R4YKF6</accession>
<dbReference type="GO" id="GO:0046983">
    <property type="term" value="F:protein dimerization activity"/>
    <property type="evidence" value="ECO:0007669"/>
    <property type="project" value="InterPro"/>
</dbReference>
<dbReference type="PANTHER" id="PTHR24421:SF37">
    <property type="entry name" value="SENSOR HISTIDINE KINASE NARS"/>
    <property type="match status" value="1"/>
</dbReference>
<evidence type="ECO:0000256" key="6">
    <source>
        <dbReference type="ARBA" id="ARBA00022989"/>
    </source>
</evidence>
<evidence type="ECO:0000256" key="3">
    <source>
        <dbReference type="ARBA" id="ARBA00022679"/>
    </source>
</evidence>
<evidence type="ECO:0000256" key="4">
    <source>
        <dbReference type="ARBA" id="ARBA00022692"/>
    </source>
</evidence>
<evidence type="ECO:0000256" key="2">
    <source>
        <dbReference type="ARBA" id="ARBA00022475"/>
    </source>
</evidence>
<feature type="transmembrane region" description="Helical" evidence="9">
    <location>
        <begin position="245"/>
        <end position="268"/>
    </location>
</feature>
<evidence type="ECO:0000256" key="5">
    <source>
        <dbReference type="ARBA" id="ARBA00022777"/>
    </source>
</evidence>
<evidence type="ECO:0000256" key="8">
    <source>
        <dbReference type="ARBA" id="ARBA00023136"/>
    </source>
</evidence>
<keyword evidence="3" id="KW-0808">Transferase</keyword>
<dbReference type="InterPro" id="IPR050482">
    <property type="entry name" value="Sensor_HK_TwoCompSys"/>
</dbReference>
<dbReference type="Gene3D" id="1.20.5.1930">
    <property type="match status" value="1"/>
</dbReference>
<feature type="transmembrane region" description="Helical" evidence="9">
    <location>
        <begin position="186"/>
        <end position="208"/>
    </location>
</feature>
<dbReference type="InterPro" id="IPR011712">
    <property type="entry name" value="Sig_transdc_His_kin_sub3_dim/P"/>
</dbReference>
<evidence type="ECO:0000313" key="13">
    <source>
        <dbReference type="Proteomes" id="UP000032749"/>
    </source>
</evidence>
<keyword evidence="13" id="KW-1185">Reference proteome</keyword>
<feature type="transmembrane region" description="Helical" evidence="9">
    <location>
        <begin position="371"/>
        <end position="391"/>
    </location>
</feature>
<dbReference type="AlphaFoldDB" id="R4YKF6"/>
<dbReference type="EMBL" id="FO203512">
    <property type="protein sequence ID" value="CCK74991.1"/>
    <property type="molecule type" value="Genomic_DNA"/>
</dbReference>
<keyword evidence="7" id="KW-0902">Two-component regulatory system</keyword>
<dbReference type="STRING" id="698738.OLEAN_C08150"/>
<keyword evidence="8 9" id="KW-0472">Membrane</keyword>
<evidence type="ECO:0000256" key="1">
    <source>
        <dbReference type="ARBA" id="ARBA00004651"/>
    </source>
</evidence>
<proteinExistence type="predicted"/>
<gene>
    <name evidence="12" type="ORF">OLEAN_C08150</name>
</gene>
<dbReference type="Gene3D" id="2.60.120.260">
    <property type="entry name" value="Galactose-binding domain-like"/>
    <property type="match status" value="1"/>
</dbReference>
<dbReference type="CDD" id="cd16917">
    <property type="entry name" value="HATPase_UhpB-NarQ-NarX-like"/>
    <property type="match status" value="1"/>
</dbReference>
<organism evidence="12 13">
    <name type="scientific">Oleispira antarctica RB-8</name>
    <dbReference type="NCBI Taxonomy" id="698738"/>
    <lineage>
        <taxon>Bacteria</taxon>
        <taxon>Pseudomonadati</taxon>
        <taxon>Pseudomonadota</taxon>
        <taxon>Gammaproteobacteria</taxon>
        <taxon>Oceanospirillales</taxon>
        <taxon>Oceanospirillaceae</taxon>
        <taxon>Oleispira</taxon>
    </lineage>
</organism>
<evidence type="ECO:0000313" key="12">
    <source>
        <dbReference type="EMBL" id="CCK74991.1"/>
    </source>
</evidence>
<feature type="domain" description="Signal transduction histidine kinase subgroup 3 dimerisation and phosphoacceptor" evidence="11">
    <location>
        <begin position="406"/>
        <end position="462"/>
    </location>
</feature>
<protein>
    <submittedName>
        <fullName evidence="12">Histidine kinase</fullName>
    </submittedName>
</protein>
<evidence type="ECO:0000256" key="9">
    <source>
        <dbReference type="SAM" id="Phobius"/>
    </source>
</evidence>
<dbReference type="GO" id="GO:0005886">
    <property type="term" value="C:plasma membrane"/>
    <property type="evidence" value="ECO:0007669"/>
    <property type="project" value="UniProtKB-SubCell"/>
</dbReference>
<keyword evidence="6 9" id="KW-1133">Transmembrane helix</keyword>
<dbReference type="Pfam" id="PF02518">
    <property type="entry name" value="HATPase_c"/>
    <property type="match status" value="1"/>
</dbReference>
<feature type="transmembrane region" description="Helical" evidence="9">
    <location>
        <begin position="220"/>
        <end position="239"/>
    </location>
</feature>
<evidence type="ECO:0000259" key="10">
    <source>
        <dbReference type="Pfam" id="PF02518"/>
    </source>
</evidence>
<comment type="subcellular location">
    <subcellularLocation>
        <location evidence="1">Cell membrane</location>
        <topology evidence="1">Multi-pass membrane protein</topology>
    </subcellularLocation>
</comment>
<feature type="transmembrane region" description="Helical" evidence="9">
    <location>
        <begin position="334"/>
        <end position="351"/>
    </location>
</feature>
<dbReference type="GO" id="GO:0000155">
    <property type="term" value="F:phosphorelay sensor kinase activity"/>
    <property type="evidence" value="ECO:0007669"/>
    <property type="project" value="InterPro"/>
</dbReference>
<sequence length="607" mass="69293">MILVISPTALLHAEYSEELFPQTLKKWKFVADKGMRDYSVLNIDAALWQPINVGELLPQKYNASVYGWYKTEFLVEASTVERPAIFIESIRGSDEVWLNDQLIGQKGKLHSPWELLTTQPQSLPRLYLIKKEWLKPDENTLIIKINTGIGHSWGAMFPGGTGITGKVVYGDKDDLTPLYYEKTNRIIALDMMFIILGLVDVFIILILLKKTIRPFPEFKWLLLGSCLMMLGAAGHDIFFVYELSIIPGGLSLFISLLFVPYVNGLYFWSQNKDVSVTIVSIISVVFLIITFTLLIPGVILSLKDILWQVWASFAALFFSYSLYSAIVRVRLNKIGSISQLIGVVIYIFSIRSQWIPFESYDHRNIQIGSLFFRYAILIAYFQQIFSMRLSYKVLSQKMLSISEMTRQEVARELHDNIGQYLASAKLQLGLVKKTQDPKHFQLLNNELDDALVGMRRTIAGLHYFPLENDGLRKTLLNYCLSLESKNNIQVNIDMNADNRFNHPVHSKQELNFHHNVFRVIQELAQNSIQHGHATELSIYFKCDKYYIMIVVQDNGCGFDHEKNLATSDTGGFGFISVKERIAILDGYLNIVSSVGQGTKADIRIPFY</sequence>
<keyword evidence="4 9" id="KW-0812">Transmembrane</keyword>
<dbReference type="Pfam" id="PF07730">
    <property type="entry name" value="HisKA_3"/>
    <property type="match status" value="1"/>
</dbReference>
<feature type="transmembrane region" description="Helical" evidence="9">
    <location>
        <begin position="275"/>
        <end position="299"/>
    </location>
</feature>